<keyword evidence="2" id="KW-0489">Methyltransferase</keyword>
<dbReference type="EMBL" id="DSYK01000172">
    <property type="protein sequence ID" value="HGS20889.1"/>
    <property type="molecule type" value="Genomic_DNA"/>
</dbReference>
<accession>A0A7C4PKJ6</accession>
<protein>
    <submittedName>
        <fullName evidence="2">Class I SAM-dependent methyltransferase</fullName>
    </submittedName>
</protein>
<dbReference type="GO" id="GO:0032259">
    <property type="term" value="P:methylation"/>
    <property type="evidence" value="ECO:0007669"/>
    <property type="project" value="UniProtKB-KW"/>
</dbReference>
<keyword evidence="2" id="KW-0808">Transferase</keyword>
<evidence type="ECO:0000259" key="1">
    <source>
        <dbReference type="Pfam" id="PF08241"/>
    </source>
</evidence>
<feature type="domain" description="Methyltransferase type 11" evidence="1">
    <location>
        <begin position="62"/>
        <end position="153"/>
    </location>
</feature>
<reference evidence="2" key="1">
    <citation type="journal article" date="2020" name="mSystems">
        <title>Genome- and Community-Level Interaction Insights into Carbon Utilization and Element Cycling Functions of Hydrothermarchaeota in Hydrothermal Sediment.</title>
        <authorList>
            <person name="Zhou Z."/>
            <person name="Liu Y."/>
            <person name="Xu W."/>
            <person name="Pan J."/>
            <person name="Luo Z.H."/>
            <person name="Li M."/>
        </authorList>
    </citation>
    <scope>NUCLEOTIDE SEQUENCE [LARGE SCALE GENOMIC DNA]</scope>
    <source>
        <strain evidence="2">SpSt-573</strain>
    </source>
</reference>
<dbReference type="AlphaFoldDB" id="A0A7C4PKJ6"/>
<gene>
    <name evidence="2" type="ORF">ENT37_03350</name>
</gene>
<sequence>MSSEQVKQEVRSFYDQIGWQKVAEGLYQNARYEDLRPVSAEYIHRCHLRVGRHLAPTGRFLLDAGSGPVQYSEYEAYSRGYRYRVCVDLSIVALQEARRRLGDHALCVVADVANLPFARGVFDGSVSLHTLHHLPLKEQGRAYDELYRTLADGRRAVVVNGWTDSPLMRKTAWLVRLAERAGKLFSRRREEGVQPSGGPAQKKATGTFVQKLNAAWLRELLDGKMPFEIFVWRSVSVRWMRALIHTATGGKFWLRLLFWLEERAPRWFGENGQYPLVVITKEPKA</sequence>
<organism evidence="2">
    <name type="scientific">Anaerolinea thermolimosa</name>
    <dbReference type="NCBI Taxonomy" id="229919"/>
    <lineage>
        <taxon>Bacteria</taxon>
        <taxon>Bacillati</taxon>
        <taxon>Chloroflexota</taxon>
        <taxon>Anaerolineae</taxon>
        <taxon>Anaerolineales</taxon>
        <taxon>Anaerolineaceae</taxon>
        <taxon>Anaerolinea</taxon>
    </lineage>
</organism>
<dbReference type="SUPFAM" id="SSF53335">
    <property type="entry name" value="S-adenosyl-L-methionine-dependent methyltransferases"/>
    <property type="match status" value="1"/>
</dbReference>
<proteinExistence type="predicted"/>
<name>A0A7C4PKJ6_9CHLR</name>
<evidence type="ECO:0000313" key="2">
    <source>
        <dbReference type="EMBL" id="HGS20889.1"/>
    </source>
</evidence>
<dbReference type="InterPro" id="IPR013216">
    <property type="entry name" value="Methyltransf_11"/>
</dbReference>
<dbReference type="Pfam" id="PF08241">
    <property type="entry name" value="Methyltransf_11"/>
    <property type="match status" value="1"/>
</dbReference>
<dbReference type="InterPro" id="IPR029063">
    <property type="entry name" value="SAM-dependent_MTases_sf"/>
</dbReference>
<dbReference type="GO" id="GO:0008757">
    <property type="term" value="F:S-adenosylmethionine-dependent methyltransferase activity"/>
    <property type="evidence" value="ECO:0007669"/>
    <property type="project" value="InterPro"/>
</dbReference>
<dbReference type="Gene3D" id="3.40.50.150">
    <property type="entry name" value="Vaccinia Virus protein VP39"/>
    <property type="match status" value="1"/>
</dbReference>
<comment type="caution">
    <text evidence="2">The sequence shown here is derived from an EMBL/GenBank/DDBJ whole genome shotgun (WGS) entry which is preliminary data.</text>
</comment>